<feature type="non-terminal residue" evidence="1">
    <location>
        <position position="194"/>
    </location>
</feature>
<evidence type="ECO:0000313" key="1">
    <source>
        <dbReference type="EMBL" id="MBD3323722.1"/>
    </source>
</evidence>
<protein>
    <submittedName>
        <fullName evidence="1">Uncharacterized protein</fullName>
    </submittedName>
</protein>
<name>A0A9D5JTK7_9BACT</name>
<dbReference type="Proteomes" id="UP000649604">
    <property type="component" value="Unassembled WGS sequence"/>
</dbReference>
<accession>A0A9D5JTK7</accession>
<reference evidence="1" key="1">
    <citation type="submission" date="2019-11" db="EMBL/GenBank/DDBJ databases">
        <title>Microbial mats filling the niche in hypersaline microbial mats.</title>
        <authorList>
            <person name="Wong H.L."/>
            <person name="Macleod F.I."/>
            <person name="White R.A. III"/>
            <person name="Burns B.P."/>
        </authorList>
    </citation>
    <scope>NUCLEOTIDE SEQUENCE</scope>
    <source>
        <strain evidence="1">Rbin_158</strain>
    </source>
</reference>
<evidence type="ECO:0000313" key="2">
    <source>
        <dbReference type="Proteomes" id="UP000649604"/>
    </source>
</evidence>
<proteinExistence type="predicted"/>
<dbReference type="AlphaFoldDB" id="A0A9D5JTK7"/>
<dbReference type="EMBL" id="WJJP01000122">
    <property type="protein sequence ID" value="MBD3323722.1"/>
    <property type="molecule type" value="Genomic_DNA"/>
</dbReference>
<sequence>MSRLRVKLLAYRGADEACYTEGKEKFGRLLEPQHVEFVDQQPEVLFFLSGGSERGAAACLEAGRFYLFLACQEGNSYAAALEVKAYCEQQGIRSVLLDYAEHGTRGFVRHLYAVLQGLQRLQGQRLGLLGNVSDWLIASNIAPELLQKRLGIRLIQAAWETLPDYRDQPVSEELLRTFQQEDPTSLAETGKVCT</sequence>
<dbReference type="PANTHER" id="PTHR36120:SF2">
    <property type="entry name" value="FUCOSE ISOMERASE"/>
    <property type="match status" value="1"/>
</dbReference>
<dbReference type="PANTHER" id="PTHR36120">
    <property type="entry name" value="FUCOSE ISOMERASE"/>
    <property type="match status" value="1"/>
</dbReference>
<gene>
    <name evidence="1" type="ORF">GF339_04000</name>
</gene>
<comment type="caution">
    <text evidence="1">The sequence shown here is derived from an EMBL/GenBank/DDBJ whole genome shotgun (WGS) entry which is preliminary data.</text>
</comment>
<organism evidence="1 2">
    <name type="scientific">candidate division KSB3 bacterium</name>
    <dbReference type="NCBI Taxonomy" id="2044937"/>
    <lineage>
        <taxon>Bacteria</taxon>
        <taxon>candidate division KSB3</taxon>
    </lineage>
</organism>